<sequence>MQWQSSTNSTTHTPPIRRALVVDTDHPVPYIATQTTCSTTDEMVEDGELDLYGRPVILQEAKIPYESMLSTGGRFEKVDRSVIPLDPFCAPIFQSYCSANLPKFDMRSRDFGALAIERLFPLLCNQFRPDAASSVMQQLSSVHIEDLRVLSFFTDQLALNKMPLCAPSTAKFPSMISRKFLQLKDFWRYLEYEIGEKRHQKFEKECIQSIQEEAEKCIRCQSGGGKLGRNRCIECQKGVEAKVVESADKRCQQADSKSSREAREPWEPKKGEGVYSSARSYAYMLGWIRVDILGTHEKTSRSGQSVSPEVVLGDRKTNINEFRSDLYDLMRDYEKSSQLYAKLLVGDTKREYAEFWQTLPRHLAEMLEECEMQGIPFGGREALPGGGQVWFFGYISLRLPLAFGTSALPSPRPSLVWQLSGSPGLSCGFPKWSAQSNSNIGYHPYRNNLVASGFQPGGRVGDVGVRSRSDPEPLPPVLRHEFVVSNWFGILGHGGEARSSHFDFILNRQDAPYGYSWFNVSKVTSMQCTIYKFNIPAGGGLNFKISFSKSSTMRKPLYFTVDRNPHEYDRTSIGFQPLQALRQSLRHQPSLMPLDVLCAWNTKMTIGVHRETWMANVYIDRGLPDRLVQKRIGLTLQARDPDKLVGLQHALRQLLTIHQTVYWNLTTYLDRLGRCTEGIQAQEESDCITNMIRLLERFWDTALREVIAEVEGTWDESDKSTFRRHIEELLDIQKAAAKKDGEATSQSLRWSPQADLLALQLVSDPLIIAPSKEFHREFFYFRRAVEHIEKFFLREVNEEGRHTVQEVWEFWCHFKELVTEIARTHFQSRISHIEVLGARFVKSFEWEWNERHTGKWINVRLKR</sequence>
<dbReference type="Proteomes" id="UP000275078">
    <property type="component" value="Unassembled WGS sequence"/>
</dbReference>
<accession>A0A3N4HKR9</accession>
<name>A0A3N4HKR9_ASCIM</name>
<organism evidence="1 2">
    <name type="scientific">Ascobolus immersus RN42</name>
    <dbReference type="NCBI Taxonomy" id="1160509"/>
    <lineage>
        <taxon>Eukaryota</taxon>
        <taxon>Fungi</taxon>
        <taxon>Dikarya</taxon>
        <taxon>Ascomycota</taxon>
        <taxon>Pezizomycotina</taxon>
        <taxon>Pezizomycetes</taxon>
        <taxon>Pezizales</taxon>
        <taxon>Ascobolaceae</taxon>
        <taxon>Ascobolus</taxon>
    </lineage>
</organism>
<keyword evidence="2" id="KW-1185">Reference proteome</keyword>
<reference evidence="1 2" key="1">
    <citation type="journal article" date="2018" name="Nat. Ecol. Evol.">
        <title>Pezizomycetes genomes reveal the molecular basis of ectomycorrhizal truffle lifestyle.</title>
        <authorList>
            <person name="Murat C."/>
            <person name="Payen T."/>
            <person name="Noel B."/>
            <person name="Kuo A."/>
            <person name="Morin E."/>
            <person name="Chen J."/>
            <person name="Kohler A."/>
            <person name="Krizsan K."/>
            <person name="Balestrini R."/>
            <person name="Da Silva C."/>
            <person name="Montanini B."/>
            <person name="Hainaut M."/>
            <person name="Levati E."/>
            <person name="Barry K.W."/>
            <person name="Belfiori B."/>
            <person name="Cichocki N."/>
            <person name="Clum A."/>
            <person name="Dockter R.B."/>
            <person name="Fauchery L."/>
            <person name="Guy J."/>
            <person name="Iotti M."/>
            <person name="Le Tacon F."/>
            <person name="Lindquist E.A."/>
            <person name="Lipzen A."/>
            <person name="Malagnac F."/>
            <person name="Mello A."/>
            <person name="Molinier V."/>
            <person name="Miyauchi S."/>
            <person name="Poulain J."/>
            <person name="Riccioni C."/>
            <person name="Rubini A."/>
            <person name="Sitrit Y."/>
            <person name="Splivallo R."/>
            <person name="Traeger S."/>
            <person name="Wang M."/>
            <person name="Zifcakova L."/>
            <person name="Wipf D."/>
            <person name="Zambonelli A."/>
            <person name="Paolocci F."/>
            <person name="Nowrousian M."/>
            <person name="Ottonello S."/>
            <person name="Baldrian P."/>
            <person name="Spatafora J.W."/>
            <person name="Henrissat B."/>
            <person name="Nagy L.G."/>
            <person name="Aury J.M."/>
            <person name="Wincker P."/>
            <person name="Grigoriev I.V."/>
            <person name="Bonfante P."/>
            <person name="Martin F.M."/>
        </authorList>
    </citation>
    <scope>NUCLEOTIDE SEQUENCE [LARGE SCALE GENOMIC DNA]</scope>
    <source>
        <strain evidence="1 2">RN42</strain>
    </source>
</reference>
<protein>
    <submittedName>
        <fullName evidence="1">Uncharacterized protein</fullName>
    </submittedName>
</protein>
<dbReference type="EMBL" id="ML119790">
    <property type="protein sequence ID" value="RPA74435.1"/>
    <property type="molecule type" value="Genomic_DNA"/>
</dbReference>
<proteinExistence type="predicted"/>
<evidence type="ECO:0000313" key="2">
    <source>
        <dbReference type="Proteomes" id="UP000275078"/>
    </source>
</evidence>
<gene>
    <name evidence="1" type="ORF">BJ508DRAFT_312882</name>
</gene>
<evidence type="ECO:0000313" key="1">
    <source>
        <dbReference type="EMBL" id="RPA74435.1"/>
    </source>
</evidence>
<dbReference type="AlphaFoldDB" id="A0A3N4HKR9"/>